<keyword evidence="10" id="KW-1185">Reference proteome</keyword>
<keyword evidence="7" id="KW-0378">Hydrolase</keyword>
<evidence type="ECO:0000313" key="10">
    <source>
        <dbReference type="Proteomes" id="UP001235030"/>
    </source>
</evidence>
<evidence type="ECO:0000313" key="9">
    <source>
        <dbReference type="EMBL" id="WMT83142.1"/>
    </source>
</evidence>
<comment type="cofactor">
    <cofactor evidence="2">
        <name>Mn(2+)</name>
        <dbReference type="ChEBI" id="CHEBI:29035"/>
    </cofactor>
</comment>
<dbReference type="SMART" id="SM00471">
    <property type="entry name" value="HDc"/>
    <property type="match status" value="1"/>
</dbReference>
<dbReference type="SUPFAM" id="SSF109604">
    <property type="entry name" value="HD-domain/PDEase-like"/>
    <property type="match status" value="1"/>
</dbReference>
<proteinExistence type="predicted"/>
<evidence type="ECO:0000256" key="6">
    <source>
        <dbReference type="ARBA" id="ARBA00022723"/>
    </source>
</evidence>
<comment type="subunit">
    <text evidence="4">Homodimer.</text>
</comment>
<protein>
    <recommendedName>
        <fullName evidence="5">5'-deoxynucleotidase</fullName>
        <ecNumber evidence="5">3.1.3.89</ecNumber>
    </recommendedName>
</protein>
<dbReference type="InterPro" id="IPR006674">
    <property type="entry name" value="HD_domain"/>
</dbReference>
<dbReference type="Proteomes" id="UP001235030">
    <property type="component" value="Chromosome"/>
</dbReference>
<comment type="catalytic activity">
    <reaction evidence="1">
        <text>a 2'-deoxyribonucleoside 5'-phosphate + H2O = a 2'-deoxyribonucleoside + phosphate</text>
        <dbReference type="Rhea" id="RHEA:36167"/>
        <dbReference type="ChEBI" id="CHEBI:15377"/>
        <dbReference type="ChEBI" id="CHEBI:18274"/>
        <dbReference type="ChEBI" id="CHEBI:43474"/>
        <dbReference type="ChEBI" id="CHEBI:65317"/>
        <dbReference type="EC" id="3.1.3.89"/>
    </reaction>
</comment>
<dbReference type="Gene3D" id="1.10.3210.10">
    <property type="entry name" value="Hypothetical protein af1432"/>
    <property type="match status" value="1"/>
</dbReference>
<accession>A0ABY9Q9D0</accession>
<dbReference type="PANTHER" id="PTHR11845:SF13">
    <property type="entry name" value="5'-DEOXYNUCLEOTIDASE HDDC2"/>
    <property type="match status" value="1"/>
</dbReference>
<evidence type="ECO:0000256" key="5">
    <source>
        <dbReference type="ARBA" id="ARBA00012964"/>
    </source>
</evidence>
<gene>
    <name evidence="9" type="ORF">TEMA_36410</name>
</gene>
<evidence type="ECO:0000259" key="8">
    <source>
        <dbReference type="SMART" id="SM00471"/>
    </source>
</evidence>
<feature type="domain" description="HD/PDEase" evidence="8">
    <location>
        <begin position="30"/>
        <end position="147"/>
    </location>
</feature>
<dbReference type="EMBL" id="CP101637">
    <property type="protein sequence ID" value="WMT83142.1"/>
    <property type="molecule type" value="Genomic_DNA"/>
</dbReference>
<organism evidence="9 10">
    <name type="scientific">Terrisporobacter mayombei</name>
    <dbReference type="NCBI Taxonomy" id="1541"/>
    <lineage>
        <taxon>Bacteria</taxon>
        <taxon>Bacillati</taxon>
        <taxon>Bacillota</taxon>
        <taxon>Clostridia</taxon>
        <taxon>Peptostreptococcales</taxon>
        <taxon>Peptostreptococcaceae</taxon>
        <taxon>Terrisporobacter</taxon>
    </lineage>
</organism>
<evidence type="ECO:0000256" key="7">
    <source>
        <dbReference type="ARBA" id="ARBA00022801"/>
    </source>
</evidence>
<reference evidence="9 10" key="1">
    <citation type="submission" date="2022-07" db="EMBL/GenBank/DDBJ databases">
        <title>Genome sequence of Terrisporobacter mayombei DSM6539.</title>
        <authorList>
            <person name="Boeer T."/>
            <person name="Bengelsdorf F.R."/>
            <person name="Daniel R."/>
            <person name="Poehlein A."/>
        </authorList>
    </citation>
    <scope>NUCLEOTIDE SEQUENCE [LARGE SCALE GENOMIC DNA]</scope>
    <source>
        <strain evidence="9 10">DSM 6539</strain>
    </source>
</reference>
<evidence type="ECO:0000256" key="3">
    <source>
        <dbReference type="ARBA" id="ARBA00001941"/>
    </source>
</evidence>
<evidence type="ECO:0000256" key="1">
    <source>
        <dbReference type="ARBA" id="ARBA00001638"/>
    </source>
</evidence>
<comment type="cofactor">
    <cofactor evidence="3">
        <name>Co(2+)</name>
        <dbReference type="ChEBI" id="CHEBI:48828"/>
    </cofactor>
</comment>
<dbReference type="InterPro" id="IPR039356">
    <property type="entry name" value="YfbR/HDDC2"/>
</dbReference>
<dbReference type="InterPro" id="IPR003607">
    <property type="entry name" value="HD/PDEase_dom"/>
</dbReference>
<keyword evidence="6" id="KW-0479">Metal-binding</keyword>
<dbReference type="RefSeq" id="WP_228105129.1">
    <property type="nucleotide sequence ID" value="NZ_CP101637.1"/>
</dbReference>
<dbReference type="EC" id="3.1.3.89" evidence="5"/>
<evidence type="ECO:0000256" key="4">
    <source>
        <dbReference type="ARBA" id="ARBA00011738"/>
    </source>
</evidence>
<evidence type="ECO:0000256" key="2">
    <source>
        <dbReference type="ARBA" id="ARBA00001936"/>
    </source>
</evidence>
<name>A0ABY9Q9D0_9FIRM</name>
<dbReference type="Pfam" id="PF13023">
    <property type="entry name" value="HD_3"/>
    <property type="match status" value="1"/>
</dbReference>
<dbReference type="PANTHER" id="PTHR11845">
    <property type="entry name" value="5'-DEOXYNUCLEOTIDASE HDDC2"/>
    <property type="match status" value="1"/>
</dbReference>
<sequence length="192" mass="22429">MNNTNQVIEFIKEIENLKSVTRTAWTKTGRRESTAEHSWRLAMLLMVLEEDFKDVDINKAIKMSLVHDLGELYDGDISAKLQSADDNKSHMEERAMKRMLTTLPESLSGKIYDLWKEYNECCTKEAKLVKAMDKLETIVQHNQGKNPDDFDYEFNLKYGSQYFEDNGKIKLMRNIIDEDTKLSMKSKILNKF</sequence>